<keyword evidence="3" id="KW-0507">mRNA processing</keyword>
<dbReference type="GO" id="GO:0071013">
    <property type="term" value="C:catalytic step 2 spliceosome"/>
    <property type="evidence" value="ECO:0007669"/>
    <property type="project" value="TreeGrafter"/>
</dbReference>
<organism evidence="8 9">
    <name type="scientific">Pythium insidiosum</name>
    <name type="common">Pythiosis disease agent</name>
    <dbReference type="NCBI Taxonomy" id="114742"/>
    <lineage>
        <taxon>Eukaryota</taxon>
        <taxon>Sar</taxon>
        <taxon>Stramenopiles</taxon>
        <taxon>Oomycota</taxon>
        <taxon>Peronosporomycetes</taxon>
        <taxon>Pythiales</taxon>
        <taxon>Pythiaceae</taxon>
        <taxon>Pythium</taxon>
    </lineage>
</organism>
<evidence type="ECO:0000256" key="7">
    <source>
        <dbReference type="SAM" id="MobiDB-lite"/>
    </source>
</evidence>
<proteinExistence type="inferred from homology"/>
<dbReference type="GO" id="GO:0006397">
    <property type="term" value="P:mRNA processing"/>
    <property type="evidence" value="ECO:0007669"/>
    <property type="project" value="UniProtKB-KW"/>
</dbReference>
<evidence type="ECO:0000256" key="2">
    <source>
        <dbReference type="ARBA" id="ARBA00010788"/>
    </source>
</evidence>
<dbReference type="Proteomes" id="UP001209570">
    <property type="component" value="Unassembled WGS sequence"/>
</dbReference>
<dbReference type="GO" id="GO:0000974">
    <property type="term" value="C:Prp19 complex"/>
    <property type="evidence" value="ECO:0007669"/>
    <property type="project" value="TreeGrafter"/>
</dbReference>
<dbReference type="AlphaFoldDB" id="A0AAD5Q9U6"/>
<accession>A0AAD5Q9U6</accession>
<dbReference type="Pfam" id="PF05700">
    <property type="entry name" value="BCAS2"/>
    <property type="match status" value="1"/>
</dbReference>
<evidence type="ECO:0008006" key="10">
    <source>
        <dbReference type="Google" id="ProtNLM"/>
    </source>
</evidence>
<comment type="similarity">
    <text evidence="2">Belongs to the SPF27 family.</text>
</comment>
<evidence type="ECO:0000313" key="9">
    <source>
        <dbReference type="Proteomes" id="UP001209570"/>
    </source>
</evidence>
<dbReference type="GO" id="GO:0071011">
    <property type="term" value="C:precatalytic spliceosome"/>
    <property type="evidence" value="ECO:0007669"/>
    <property type="project" value="TreeGrafter"/>
</dbReference>
<keyword evidence="9" id="KW-1185">Reference proteome</keyword>
<comment type="caution">
    <text evidence="8">The sequence shown here is derived from an EMBL/GenBank/DDBJ whole genome shotgun (WGS) entry which is preliminary data.</text>
</comment>
<comment type="subcellular location">
    <subcellularLocation>
        <location evidence="1">Nucleus</location>
    </subcellularLocation>
</comment>
<keyword evidence="4" id="KW-0747">Spliceosome</keyword>
<dbReference type="InterPro" id="IPR008409">
    <property type="entry name" value="SPF27"/>
</dbReference>
<name>A0AAD5Q9U6_PYTIN</name>
<evidence type="ECO:0000256" key="5">
    <source>
        <dbReference type="ARBA" id="ARBA00023187"/>
    </source>
</evidence>
<dbReference type="PANTHER" id="PTHR13296">
    <property type="entry name" value="BCAS2 PROTEIN"/>
    <property type="match status" value="1"/>
</dbReference>
<evidence type="ECO:0000313" key="8">
    <source>
        <dbReference type="EMBL" id="KAJ0399239.1"/>
    </source>
</evidence>
<dbReference type="PANTHER" id="PTHR13296:SF0">
    <property type="entry name" value="PRE-MRNA-SPLICING FACTOR SPF27"/>
    <property type="match status" value="1"/>
</dbReference>
<keyword evidence="5" id="KW-0508">mRNA splicing</keyword>
<keyword evidence="6" id="KW-0539">Nucleus</keyword>
<protein>
    <recommendedName>
        <fullName evidence="10">Pre-mRNA-splicing factor SPF27</fullName>
    </recommendedName>
</protein>
<dbReference type="GO" id="GO:0008380">
    <property type="term" value="P:RNA splicing"/>
    <property type="evidence" value="ECO:0007669"/>
    <property type="project" value="UniProtKB-KW"/>
</dbReference>
<evidence type="ECO:0000256" key="1">
    <source>
        <dbReference type="ARBA" id="ARBA00004123"/>
    </source>
</evidence>
<feature type="region of interest" description="Disordered" evidence="7">
    <location>
        <begin position="201"/>
        <end position="221"/>
    </location>
</feature>
<reference evidence="8" key="1">
    <citation type="submission" date="2021-12" db="EMBL/GenBank/DDBJ databases">
        <title>Prjna785345.</title>
        <authorList>
            <person name="Rujirawat T."/>
            <person name="Krajaejun T."/>
        </authorList>
    </citation>
    <scope>NUCLEOTIDE SEQUENCE</scope>
    <source>
        <strain evidence="8">Pi057C3</strain>
    </source>
</reference>
<gene>
    <name evidence="8" type="ORF">P43SY_007087</name>
</gene>
<evidence type="ECO:0000256" key="6">
    <source>
        <dbReference type="ARBA" id="ARBA00023242"/>
    </source>
</evidence>
<evidence type="ECO:0000256" key="4">
    <source>
        <dbReference type="ARBA" id="ARBA00022728"/>
    </source>
</evidence>
<sequence>MAATTTCPLLLQSQALIDALGYIDTEYNDPKAQQVVQHMIRAEMTTFAPSASYLDFLPDYEPTFEGHPRLQSEYRRVKANVPLTAIDLNRYHVKEPAGAHADSVDAWEGAVRKLQVSVQQQSDRVTNLELQQAYGSKLWKVRASMLDGMSAQCDKALQDTRAASEATNVKRKQEQLLNAPKLQSYQRKLLDLVEKNDAIQRATEKQEQRHKKARLNADAQA</sequence>
<dbReference type="EMBL" id="JAKCXM010000189">
    <property type="protein sequence ID" value="KAJ0399239.1"/>
    <property type="molecule type" value="Genomic_DNA"/>
</dbReference>
<evidence type="ECO:0000256" key="3">
    <source>
        <dbReference type="ARBA" id="ARBA00022664"/>
    </source>
</evidence>